<sequence>MWKCKKCGSGCFYQNITGGISEVLEMDKDGEVLDEINDVEYGDFSCAKCDNSSPEIQEIAYWEETDGEEIRVENRREKQE</sequence>
<dbReference type="AlphaFoldDB" id="A0AB39VJ37"/>
<protein>
    <submittedName>
        <fullName evidence="1">Uncharacterized protein</fullName>
    </submittedName>
</protein>
<reference evidence="1" key="1">
    <citation type="submission" date="2024-07" db="EMBL/GenBank/DDBJ databases">
        <authorList>
            <person name="Li X.-J."/>
            <person name="Wang X."/>
        </authorList>
    </citation>
    <scope>NUCLEOTIDE SEQUENCE</scope>
    <source>
        <strain evidence="1">HSP-334</strain>
    </source>
</reference>
<organism evidence="1">
    <name type="scientific">Leptotrichia rugosa</name>
    <dbReference type="NCBI Taxonomy" id="3239302"/>
    <lineage>
        <taxon>Bacteria</taxon>
        <taxon>Fusobacteriati</taxon>
        <taxon>Fusobacteriota</taxon>
        <taxon>Fusobacteriia</taxon>
        <taxon>Fusobacteriales</taxon>
        <taxon>Leptotrichiaceae</taxon>
        <taxon>Leptotrichia</taxon>
    </lineage>
</organism>
<evidence type="ECO:0000313" key="1">
    <source>
        <dbReference type="EMBL" id="XDU67396.1"/>
    </source>
</evidence>
<gene>
    <name evidence="1" type="ORF">AB8B22_02975</name>
</gene>
<name>A0AB39VJ37_9FUSO</name>
<accession>A0AB39VJ37</accession>
<proteinExistence type="predicted"/>
<dbReference type="KEGG" id="lrug:AB8B22_02975"/>
<dbReference type="RefSeq" id="WP_369711605.1">
    <property type="nucleotide sequence ID" value="NZ_CP165644.1"/>
</dbReference>
<dbReference type="EMBL" id="CP165644">
    <property type="protein sequence ID" value="XDU67396.1"/>
    <property type="molecule type" value="Genomic_DNA"/>
</dbReference>